<accession>W0RF09</accession>
<dbReference type="Proteomes" id="UP000019151">
    <property type="component" value="Chromosome"/>
</dbReference>
<dbReference type="PROSITE" id="PS51257">
    <property type="entry name" value="PROKAR_LIPOPROTEIN"/>
    <property type="match status" value="1"/>
</dbReference>
<dbReference type="InParanoid" id="W0RF09"/>
<dbReference type="AlphaFoldDB" id="W0RF09"/>
<name>W0RF09_9BACT</name>
<dbReference type="SUPFAM" id="SSF49373">
    <property type="entry name" value="Invasin/intimin cell-adhesion fragments"/>
    <property type="match status" value="1"/>
</dbReference>
<gene>
    <name evidence="3" type="ORF">J421_1839</name>
</gene>
<organism evidence="3 4">
    <name type="scientific">Gemmatirosa kalamazoonensis</name>
    <dbReference type="NCBI Taxonomy" id="861299"/>
    <lineage>
        <taxon>Bacteria</taxon>
        <taxon>Pseudomonadati</taxon>
        <taxon>Gemmatimonadota</taxon>
        <taxon>Gemmatimonadia</taxon>
        <taxon>Gemmatimonadales</taxon>
        <taxon>Gemmatimonadaceae</taxon>
        <taxon>Gemmatirosa</taxon>
    </lineage>
</organism>
<evidence type="ECO:0000313" key="3">
    <source>
        <dbReference type="EMBL" id="AHG89376.1"/>
    </source>
</evidence>
<sequence>MSRTSLARHALALSLLAACAGGDSAVTSTTTPTPGAITVVSGGAQSGTVGTTLSSSVVVQVATTAGAPVQGATVAFVVSSGAATLSASSAVTDASGLASTQVTLGTAAGSVVIGASVQGTSIATTITETAVAAEITAPCTPTSLAVGATAVQSGSSVCLDGGTSGAEYAVIPFNGSSSSATRATFVVQAAGVQPVSTVLASSAPTGGLATLGASASVSPRAQFERRLRATERAALSPMVGTARAWYTARRGGTTARLDVIPANPTLGTVVSLNANADDACTRPEMRGARVMAVGSKAIVVADTLNPSGGFTQADYASIAATFDTLVDAVDTKNFGQPTDIDGNGHVILFFTSAVNALTPRNADYYIGGFFYSRDLFPTTATNGLEACASSNVGEMFYLVVPDPSGAINGNAFSKSFVTSATIATTAHEYQHLINSSRRLYVNTAATDFEETWLDEGLAHVAEELVFYARSGLAPLKNLDAATLRANAIFRAAFNDEGIDNFGRLSSYLEDPSSNSPYADDDSLATRGATWSFLRWAVDHQAAAQDVVWQRLVNSTTTGLANLRQVFGSDLAPLFRDWATSLLLDDVAGVATQWQEPSWNERSILDAITSTSTYPLATRALSSGAPTTLSVRGGSAAYLRFTVAAGQTGTVSWTTTGASGAVTVARLR</sequence>
<dbReference type="HOGENOM" id="CLU_355928_0_0_0"/>
<dbReference type="OrthoDB" id="288805at2"/>
<feature type="domain" description="Big-1" evidence="2">
    <location>
        <begin position="38"/>
        <end position="129"/>
    </location>
</feature>
<dbReference type="Pfam" id="PF02369">
    <property type="entry name" value="Big_1"/>
    <property type="match status" value="1"/>
</dbReference>
<feature type="signal peptide" evidence="1">
    <location>
        <begin position="1"/>
        <end position="25"/>
    </location>
</feature>
<evidence type="ECO:0000259" key="2">
    <source>
        <dbReference type="PROSITE" id="PS51127"/>
    </source>
</evidence>
<dbReference type="KEGG" id="gba:J421_1839"/>
<dbReference type="EMBL" id="CP007128">
    <property type="protein sequence ID" value="AHG89376.1"/>
    <property type="molecule type" value="Genomic_DNA"/>
</dbReference>
<dbReference type="PROSITE" id="PS51127">
    <property type="entry name" value="BIG1"/>
    <property type="match status" value="1"/>
</dbReference>
<proteinExistence type="predicted"/>
<evidence type="ECO:0000256" key="1">
    <source>
        <dbReference type="SAM" id="SignalP"/>
    </source>
</evidence>
<dbReference type="Gene3D" id="2.60.40.1120">
    <property type="entry name" value="Carboxypeptidase-like, regulatory domain"/>
    <property type="match status" value="1"/>
</dbReference>
<dbReference type="eggNOG" id="COG5492">
    <property type="taxonomic scope" value="Bacteria"/>
</dbReference>
<reference evidence="3 4" key="1">
    <citation type="journal article" date="2014" name="Genome Announc.">
        <title>Genome Sequence and Methylome of Soil Bacterium Gemmatirosa kalamazoonensis KBS708T, a Member of the Rarely Cultivated Gemmatimonadetes Phylum.</title>
        <authorList>
            <person name="Debruyn J.M."/>
            <person name="Radosevich M."/>
            <person name="Wommack K.E."/>
            <person name="Polson S.W."/>
            <person name="Hauser L.J."/>
            <person name="Fawaz M.N."/>
            <person name="Korlach J."/>
            <person name="Tsai Y.C."/>
        </authorList>
    </citation>
    <scope>NUCLEOTIDE SEQUENCE [LARGE SCALE GENOMIC DNA]</scope>
    <source>
        <strain evidence="3 4">KBS708</strain>
    </source>
</reference>
<dbReference type="InterPro" id="IPR008964">
    <property type="entry name" value="Invasin/intimin_cell_adhesion"/>
</dbReference>
<dbReference type="InterPro" id="IPR003344">
    <property type="entry name" value="Big_1_dom"/>
</dbReference>
<dbReference type="RefSeq" id="WP_025410878.1">
    <property type="nucleotide sequence ID" value="NZ_CP007128.1"/>
</dbReference>
<evidence type="ECO:0000313" key="4">
    <source>
        <dbReference type="Proteomes" id="UP000019151"/>
    </source>
</evidence>
<keyword evidence="1" id="KW-0732">Signal</keyword>
<protein>
    <submittedName>
        <fullName evidence="3">Peptidase M30, hyicolysin</fullName>
    </submittedName>
</protein>
<keyword evidence="4" id="KW-1185">Reference proteome</keyword>
<feature type="chain" id="PRO_5004794048" evidence="1">
    <location>
        <begin position="26"/>
        <end position="667"/>
    </location>
</feature>